<dbReference type="GO" id="GO:0008270">
    <property type="term" value="F:zinc ion binding"/>
    <property type="evidence" value="ECO:0007669"/>
    <property type="project" value="InterPro"/>
</dbReference>
<keyword evidence="2" id="KW-0560">Oxidoreductase</keyword>
<keyword evidence="3" id="KW-0862">Zinc</keyword>
<proteinExistence type="inferred from homology"/>
<dbReference type="Proteomes" id="UP000243359">
    <property type="component" value="Chromosome I"/>
</dbReference>
<dbReference type="PANTHER" id="PTHR48106:SF18">
    <property type="entry name" value="QUINONE OXIDOREDUCTASE PIG3"/>
    <property type="match status" value="1"/>
</dbReference>
<accession>A0A1H1QCE0</accession>
<comment type="cofactor">
    <cofactor evidence="3">
        <name>Zn(2+)</name>
        <dbReference type="ChEBI" id="CHEBI:29105"/>
    </cofactor>
</comment>
<evidence type="ECO:0000256" key="3">
    <source>
        <dbReference type="RuleBase" id="RU361277"/>
    </source>
</evidence>
<keyword evidence="1" id="KW-0521">NADP</keyword>
<dbReference type="SUPFAM" id="SSF51735">
    <property type="entry name" value="NAD(P)-binding Rossmann-fold domains"/>
    <property type="match status" value="1"/>
</dbReference>
<dbReference type="Gene3D" id="3.90.180.10">
    <property type="entry name" value="Medium-chain alcohol dehydrogenases, catalytic domain"/>
    <property type="match status" value="1"/>
</dbReference>
<evidence type="ECO:0000313" key="5">
    <source>
        <dbReference type="EMBL" id="SDS21044.1"/>
    </source>
</evidence>
<comment type="similarity">
    <text evidence="3">Belongs to the zinc-containing alcohol dehydrogenase family.</text>
</comment>
<dbReference type="InterPro" id="IPR013149">
    <property type="entry name" value="ADH-like_C"/>
</dbReference>
<dbReference type="Pfam" id="PF08240">
    <property type="entry name" value="ADH_N"/>
    <property type="match status" value="1"/>
</dbReference>
<dbReference type="InterPro" id="IPR013154">
    <property type="entry name" value="ADH-like_N"/>
</dbReference>
<dbReference type="RefSeq" id="WP_090348188.1">
    <property type="nucleotide sequence ID" value="NZ_LT629751.1"/>
</dbReference>
<dbReference type="CDD" id="cd08268">
    <property type="entry name" value="MDR2"/>
    <property type="match status" value="1"/>
</dbReference>
<dbReference type="SUPFAM" id="SSF50129">
    <property type="entry name" value="GroES-like"/>
    <property type="match status" value="1"/>
</dbReference>
<name>A0A1H1QCE0_9PSED</name>
<dbReference type="Pfam" id="PF00107">
    <property type="entry name" value="ADH_zinc_N"/>
    <property type="match status" value="1"/>
</dbReference>
<dbReference type="STRING" id="1392877.SAMN05216221_1300"/>
<dbReference type="PROSITE" id="PS00059">
    <property type="entry name" value="ADH_ZINC"/>
    <property type="match status" value="1"/>
</dbReference>
<dbReference type="InterPro" id="IPR020843">
    <property type="entry name" value="ER"/>
</dbReference>
<gene>
    <name evidence="5" type="ORF">SAMN05216221_1300</name>
</gene>
<sequence>MSRIIRFHQFGAAEVLKIEERPCPRPAAGEVLVRVEAIGVSWYDVLWRQNLASTPAQLPAGLGHELAGVVLEVGEGVDDLAVGDRVASFPAHSANHYPGYADEVVLPHQALHRYPPQLSALEACGHYLPALTGWFGLVELAALVPGESVLVTDASQCWGPTIVQLAKALGARVIAATELGEDRDYLRELGADQVILTEEQDLVTRINQLTEGRGVEVVMDALGGPQMSLLGDALAPRGRLVLYGLLGGNETHFPACAAFQKNIRFFVHCIGNFTGKEELGIPQDRAAVARALQDIDRLTVAGQLRPQISRVLPFEQVVEAHRFMETCPPRGRVVLQVGA</sequence>
<keyword evidence="6" id="KW-1185">Reference proteome</keyword>
<dbReference type="InterPro" id="IPR011032">
    <property type="entry name" value="GroES-like_sf"/>
</dbReference>
<dbReference type="SMART" id="SM00829">
    <property type="entry name" value="PKS_ER"/>
    <property type="match status" value="1"/>
</dbReference>
<dbReference type="EMBL" id="LT629751">
    <property type="protein sequence ID" value="SDS21044.1"/>
    <property type="molecule type" value="Genomic_DNA"/>
</dbReference>
<dbReference type="AlphaFoldDB" id="A0A1H1QCE0"/>
<reference evidence="6" key="1">
    <citation type="submission" date="2016-10" db="EMBL/GenBank/DDBJ databases">
        <authorList>
            <person name="Varghese N."/>
            <person name="Submissions S."/>
        </authorList>
    </citation>
    <scope>NUCLEOTIDE SEQUENCE [LARGE SCALE GENOMIC DNA]</scope>
    <source>
        <strain evidence="6">KCTC 32247</strain>
    </source>
</reference>
<protein>
    <submittedName>
        <fullName evidence="5">NADPH:quinone reductase</fullName>
    </submittedName>
</protein>
<dbReference type="GO" id="GO:0070402">
    <property type="term" value="F:NADPH binding"/>
    <property type="evidence" value="ECO:0007669"/>
    <property type="project" value="TreeGrafter"/>
</dbReference>
<evidence type="ECO:0000256" key="2">
    <source>
        <dbReference type="ARBA" id="ARBA00023002"/>
    </source>
</evidence>
<dbReference type="GO" id="GO:0016651">
    <property type="term" value="F:oxidoreductase activity, acting on NAD(P)H"/>
    <property type="evidence" value="ECO:0007669"/>
    <property type="project" value="TreeGrafter"/>
</dbReference>
<dbReference type="InterPro" id="IPR036291">
    <property type="entry name" value="NAD(P)-bd_dom_sf"/>
</dbReference>
<dbReference type="Gene3D" id="3.40.50.720">
    <property type="entry name" value="NAD(P)-binding Rossmann-like Domain"/>
    <property type="match status" value="1"/>
</dbReference>
<evidence type="ECO:0000313" key="6">
    <source>
        <dbReference type="Proteomes" id="UP000243359"/>
    </source>
</evidence>
<evidence type="ECO:0000259" key="4">
    <source>
        <dbReference type="SMART" id="SM00829"/>
    </source>
</evidence>
<feature type="domain" description="Enoyl reductase (ER)" evidence="4">
    <location>
        <begin position="11"/>
        <end position="335"/>
    </location>
</feature>
<dbReference type="GO" id="GO:0016616">
    <property type="term" value="F:oxidoreductase activity, acting on the CH-OH group of donors, NAD or NADP as acceptor"/>
    <property type="evidence" value="ECO:0007669"/>
    <property type="project" value="UniProtKB-ARBA"/>
</dbReference>
<dbReference type="OrthoDB" id="9805883at2"/>
<dbReference type="PANTHER" id="PTHR48106">
    <property type="entry name" value="QUINONE OXIDOREDUCTASE PIG3-RELATED"/>
    <property type="match status" value="1"/>
</dbReference>
<evidence type="ECO:0000256" key="1">
    <source>
        <dbReference type="ARBA" id="ARBA00022857"/>
    </source>
</evidence>
<dbReference type="InterPro" id="IPR002328">
    <property type="entry name" value="ADH_Zn_CS"/>
</dbReference>
<organism evidence="5 6">
    <name type="scientific">Pseudomonas oryzae</name>
    <dbReference type="NCBI Taxonomy" id="1392877"/>
    <lineage>
        <taxon>Bacteria</taxon>
        <taxon>Pseudomonadati</taxon>
        <taxon>Pseudomonadota</taxon>
        <taxon>Gammaproteobacteria</taxon>
        <taxon>Pseudomonadales</taxon>
        <taxon>Pseudomonadaceae</taxon>
        <taxon>Pseudomonas</taxon>
    </lineage>
</organism>
<keyword evidence="3" id="KW-0479">Metal-binding</keyword>